<comment type="caution">
    <text evidence="11">The sequence shown here is derived from an EMBL/GenBank/DDBJ whole genome shotgun (WGS) entry which is preliminary data.</text>
</comment>
<reference evidence="11 12" key="1">
    <citation type="submission" date="2019-04" db="EMBL/GenBank/DDBJ databases">
        <title>Crenobacter sp. nov.</title>
        <authorList>
            <person name="Shi S."/>
        </authorList>
    </citation>
    <scope>NUCLEOTIDE SEQUENCE [LARGE SCALE GENOMIC DNA]</scope>
    <source>
        <strain evidence="11 12">GY 70310</strain>
    </source>
</reference>
<proteinExistence type="inferred from homology"/>
<evidence type="ECO:0000256" key="1">
    <source>
        <dbReference type="ARBA" id="ARBA00001946"/>
    </source>
</evidence>
<dbReference type="GO" id="GO:0004356">
    <property type="term" value="F:glutamine synthetase activity"/>
    <property type="evidence" value="ECO:0007669"/>
    <property type="project" value="InterPro"/>
</dbReference>
<keyword evidence="4" id="KW-0547">Nucleotide-binding</keyword>
<dbReference type="Proteomes" id="UP000308891">
    <property type="component" value="Unassembled WGS sequence"/>
</dbReference>
<protein>
    <submittedName>
        <fullName evidence="11">Glutamine synthetase</fullName>
    </submittedName>
</protein>
<dbReference type="SUPFAM" id="SSF55931">
    <property type="entry name" value="Glutamine synthetase/guanido kinase"/>
    <property type="match status" value="1"/>
</dbReference>
<dbReference type="GO" id="GO:0005524">
    <property type="term" value="F:ATP binding"/>
    <property type="evidence" value="ECO:0007669"/>
    <property type="project" value="UniProtKB-KW"/>
</dbReference>
<dbReference type="InterPro" id="IPR008146">
    <property type="entry name" value="Gln_synth_cat_dom"/>
</dbReference>
<evidence type="ECO:0000256" key="7">
    <source>
        <dbReference type="PROSITE-ProRule" id="PRU01330"/>
    </source>
</evidence>
<dbReference type="Gene3D" id="3.10.20.70">
    <property type="entry name" value="Glutamine synthetase, N-terminal domain"/>
    <property type="match status" value="1"/>
</dbReference>
<dbReference type="PROSITE" id="PS51987">
    <property type="entry name" value="GS_CATALYTIC"/>
    <property type="match status" value="1"/>
</dbReference>
<dbReference type="EMBL" id="STGJ01000008">
    <property type="protein sequence ID" value="TIC83099.1"/>
    <property type="molecule type" value="Genomic_DNA"/>
</dbReference>
<dbReference type="SMART" id="SM01230">
    <property type="entry name" value="Gln-synt_C"/>
    <property type="match status" value="1"/>
</dbReference>
<comment type="similarity">
    <text evidence="2 7 8">Belongs to the glutamine synthetase family.</text>
</comment>
<sequence>MHQENLDWLREHRITEMECIVPDMTGVARGKIVPKDKFISETEMRLPEAVLIQTVTGDWPDDSLLDLTDPDMVLRPDPSTLRRVPWASDPTAQLIYDCFRADGRPVEVAPRNVLKRVLSLYEAEGWAPVVAPEMEFYLMSPNPDPDIPLAPPIGRTGRAEFGRRSYAIDAVNEFDPLFEDIYDYCHAQNLEVDTLIHEVGTAQMEINFLHGDALSLADQVFLFKRTVREAAFRHNMYATFMAKPMENEPGSAMHIHQSLADRETGKNLFSRPDGEPSELFFNFIGGLQHYLPEVMPLFAPYVNSFRRLSRYTAAPTNVEWGYDNRTVGLRVPHSSPAGRRVENRVPGVDVNPYIAMAATLACGYLGIKEGLKPRDPCQIDAYTLPYQFPHSTEESLQRLSRCEAIAEVLGKQFLKMYVAVKEKEFSEYFRVISPWERKFLLLHV</sequence>
<dbReference type="InterPro" id="IPR027303">
    <property type="entry name" value="Gln_synth_gly_rich_site"/>
</dbReference>
<dbReference type="RefSeq" id="WP_136552939.1">
    <property type="nucleotide sequence ID" value="NZ_STGJ01000008.1"/>
</dbReference>
<dbReference type="OrthoDB" id="9807095at2"/>
<keyword evidence="12" id="KW-1185">Reference proteome</keyword>
<dbReference type="AlphaFoldDB" id="A0A4T0UVK1"/>
<evidence type="ECO:0000259" key="10">
    <source>
        <dbReference type="PROSITE" id="PS51987"/>
    </source>
</evidence>
<dbReference type="PANTHER" id="PTHR43785">
    <property type="entry name" value="GAMMA-GLUTAMYLPUTRESCINE SYNTHETASE"/>
    <property type="match status" value="1"/>
</dbReference>
<dbReference type="InterPro" id="IPR008147">
    <property type="entry name" value="Gln_synt_N"/>
</dbReference>
<dbReference type="SUPFAM" id="SSF54368">
    <property type="entry name" value="Glutamine synthetase, N-terminal domain"/>
    <property type="match status" value="1"/>
</dbReference>
<dbReference type="PROSITE" id="PS51986">
    <property type="entry name" value="GS_BETA_GRASP"/>
    <property type="match status" value="1"/>
</dbReference>
<evidence type="ECO:0000256" key="3">
    <source>
        <dbReference type="ARBA" id="ARBA00022598"/>
    </source>
</evidence>
<organism evidence="11 12">
    <name type="scientific">Crenobacter intestini</name>
    <dbReference type="NCBI Taxonomy" id="2563443"/>
    <lineage>
        <taxon>Bacteria</taxon>
        <taxon>Pseudomonadati</taxon>
        <taxon>Pseudomonadota</taxon>
        <taxon>Betaproteobacteria</taxon>
        <taxon>Neisseriales</taxon>
        <taxon>Neisseriaceae</taxon>
        <taxon>Crenobacter</taxon>
    </lineage>
</organism>
<comment type="cofactor">
    <cofactor evidence="1">
        <name>Mg(2+)</name>
        <dbReference type="ChEBI" id="CHEBI:18420"/>
    </cofactor>
</comment>
<gene>
    <name evidence="11" type="ORF">E5K04_08370</name>
</gene>
<keyword evidence="5" id="KW-0067">ATP-binding</keyword>
<feature type="domain" description="GS beta-grasp" evidence="9">
    <location>
        <begin position="15"/>
        <end position="103"/>
    </location>
</feature>
<dbReference type="Gene3D" id="3.30.590.10">
    <property type="entry name" value="Glutamine synthetase/guanido kinase, catalytic domain"/>
    <property type="match status" value="1"/>
</dbReference>
<evidence type="ECO:0000313" key="12">
    <source>
        <dbReference type="Proteomes" id="UP000308891"/>
    </source>
</evidence>
<dbReference type="PANTHER" id="PTHR43785:SF3">
    <property type="entry name" value="GS CATALYTIC DOMAIN-CONTAINING PROTEIN"/>
    <property type="match status" value="1"/>
</dbReference>
<name>A0A4T0UVK1_9NEIS</name>
<dbReference type="InterPro" id="IPR014746">
    <property type="entry name" value="Gln_synth/guanido_kin_cat_dom"/>
</dbReference>
<keyword evidence="3" id="KW-0436">Ligase</keyword>
<evidence type="ECO:0000313" key="11">
    <source>
        <dbReference type="EMBL" id="TIC83099.1"/>
    </source>
</evidence>
<keyword evidence="6" id="KW-0460">Magnesium</keyword>
<dbReference type="GO" id="GO:0006598">
    <property type="term" value="P:polyamine catabolic process"/>
    <property type="evidence" value="ECO:0007669"/>
    <property type="project" value="TreeGrafter"/>
</dbReference>
<dbReference type="PROSITE" id="PS00181">
    <property type="entry name" value="GLNA_ATP"/>
    <property type="match status" value="1"/>
</dbReference>
<evidence type="ECO:0000256" key="4">
    <source>
        <dbReference type="ARBA" id="ARBA00022741"/>
    </source>
</evidence>
<evidence type="ECO:0000256" key="8">
    <source>
        <dbReference type="RuleBase" id="RU000384"/>
    </source>
</evidence>
<dbReference type="InterPro" id="IPR036651">
    <property type="entry name" value="Gln_synt_N_sf"/>
</dbReference>
<evidence type="ECO:0000256" key="5">
    <source>
        <dbReference type="ARBA" id="ARBA00022840"/>
    </source>
</evidence>
<dbReference type="Pfam" id="PF00120">
    <property type="entry name" value="Gln-synt_C"/>
    <property type="match status" value="1"/>
</dbReference>
<dbReference type="GO" id="GO:0006542">
    <property type="term" value="P:glutamine biosynthetic process"/>
    <property type="evidence" value="ECO:0007669"/>
    <property type="project" value="InterPro"/>
</dbReference>
<accession>A0A4T0UVK1</accession>
<evidence type="ECO:0000256" key="6">
    <source>
        <dbReference type="ARBA" id="ARBA00022842"/>
    </source>
</evidence>
<dbReference type="FunFam" id="3.30.590.10:FF:000005">
    <property type="entry name" value="Probable glutamine synthetase"/>
    <property type="match status" value="1"/>
</dbReference>
<evidence type="ECO:0000256" key="2">
    <source>
        <dbReference type="ARBA" id="ARBA00009897"/>
    </source>
</evidence>
<evidence type="ECO:0000259" key="9">
    <source>
        <dbReference type="PROSITE" id="PS51986"/>
    </source>
</evidence>
<feature type="domain" description="GS catalytic" evidence="10">
    <location>
        <begin position="110"/>
        <end position="444"/>
    </location>
</feature>